<dbReference type="GO" id="GO:0016706">
    <property type="term" value="F:2-oxoglutarate-dependent dioxygenase activity"/>
    <property type="evidence" value="ECO:0007669"/>
    <property type="project" value="UniProtKB-ARBA"/>
</dbReference>
<evidence type="ECO:0000313" key="8">
    <source>
        <dbReference type="EMBL" id="KPW80897.1"/>
    </source>
</evidence>
<comment type="caution">
    <text evidence="8">The sequence shown here is derived from an EMBL/GenBank/DDBJ whole genome shotgun (WGS) entry which is preliminary data.</text>
</comment>
<dbReference type="InterPro" id="IPR042098">
    <property type="entry name" value="TauD-like_sf"/>
</dbReference>
<evidence type="ECO:0000256" key="2">
    <source>
        <dbReference type="ARBA" id="ARBA00005896"/>
    </source>
</evidence>
<evidence type="ECO:0000259" key="7">
    <source>
        <dbReference type="Pfam" id="PF02668"/>
    </source>
</evidence>
<dbReference type="Proteomes" id="UP000050356">
    <property type="component" value="Unassembled WGS sequence"/>
</dbReference>
<evidence type="ECO:0000256" key="1">
    <source>
        <dbReference type="ARBA" id="ARBA00001954"/>
    </source>
</evidence>
<evidence type="ECO:0000256" key="5">
    <source>
        <dbReference type="ARBA" id="ARBA00023002"/>
    </source>
</evidence>
<accession>A0A0P9NB19</accession>
<dbReference type="EMBL" id="LJQA01000870">
    <property type="protein sequence ID" value="KPW80897.1"/>
    <property type="molecule type" value="Genomic_DNA"/>
</dbReference>
<feature type="domain" description="TauD/TfdA-like" evidence="7">
    <location>
        <begin position="217"/>
        <end position="475"/>
    </location>
</feature>
<keyword evidence="6" id="KW-0408">Iron</keyword>
<reference evidence="8 9" key="1">
    <citation type="submission" date="2015-09" db="EMBL/GenBank/DDBJ databases">
        <title>Genome announcement of multiple Pseudomonas syringae strains.</title>
        <authorList>
            <person name="Thakur S."/>
            <person name="Wang P.W."/>
            <person name="Gong Y."/>
            <person name="Weir B.S."/>
            <person name="Guttman D.S."/>
        </authorList>
    </citation>
    <scope>NUCLEOTIDE SEQUENCE [LARGE SCALE GENOMIC DNA]</scope>
    <source>
        <strain evidence="8 9">ICMP17524</strain>
    </source>
</reference>
<dbReference type="AlphaFoldDB" id="A0A0P9NB19"/>
<dbReference type="Pfam" id="PF02668">
    <property type="entry name" value="TauD"/>
    <property type="match status" value="1"/>
</dbReference>
<sequence>MDEYAIAHGVVAQASFQFKTVLAIKALCCLIVGKHGQFYPVQVHPVVCDVQRCRQQFRADAFAVPGRRDAHAYSADMALSAARILFQTEAADHFAATQRDQLHMSLCAGCQAFAPHFDGLIRHLQHLTTDCRLVVERSNAFNVGFGHALNEDLRGRGMHVDSFLERSVAGQCKAQARCAASRLNKRLRRFFHKCTVVFTYEEGRIMLATSLVQLSQEPIKPGIGTRIFNSKQELLSGQFAGEIRELLEQRGVLVFPQIDFFDAEQIAFTRTLGTFCPEASDGQNITKISLDVKENPAGAEFLKGSLYWHIDGTSSDVPILASLLSCKVPASWGGNTGFCNTYAAYEALSSADKQRYERLRVIHAPWASLLYYNPEPSLAMLKAMQAIGEKELPLVWRHRSGRKSLILGCTAQQVVGSSLAQSAQILVGLREWATAEAFSYSHAWQAGDLVIWDNAGTMHRAEAYDPACGRMMHRTKLQGEEPFE</sequence>
<evidence type="ECO:0000313" key="9">
    <source>
        <dbReference type="Proteomes" id="UP000050356"/>
    </source>
</evidence>
<dbReference type="Gene3D" id="3.60.130.10">
    <property type="entry name" value="Clavaminate synthase-like"/>
    <property type="match status" value="1"/>
</dbReference>
<dbReference type="PATRIC" id="fig|264451.4.peg.4437"/>
<comment type="similarity">
    <text evidence="2">Belongs to the TfdA dioxygenase family.</text>
</comment>
<comment type="cofactor">
    <cofactor evidence="1">
        <name>Fe(2+)</name>
        <dbReference type="ChEBI" id="CHEBI:29033"/>
    </cofactor>
</comment>
<dbReference type="InterPro" id="IPR051178">
    <property type="entry name" value="TfdA_dioxygenase"/>
</dbReference>
<dbReference type="GO" id="GO:0046872">
    <property type="term" value="F:metal ion binding"/>
    <property type="evidence" value="ECO:0007669"/>
    <property type="project" value="UniProtKB-KW"/>
</dbReference>
<dbReference type="PANTHER" id="PTHR43779:SF2">
    <property type="entry name" value="ALPHA-KETOGLUTARATE-DEPENDENT XANTHINE DIOXYGENASE XAN1"/>
    <property type="match status" value="1"/>
</dbReference>
<gene>
    <name evidence="8" type="ORF">ALO50_04879</name>
</gene>
<dbReference type="SUPFAM" id="SSF51197">
    <property type="entry name" value="Clavaminate synthase-like"/>
    <property type="match status" value="1"/>
</dbReference>
<protein>
    <submittedName>
        <fullName evidence="8">Dioxygenase, TauD/TfdA family protein</fullName>
    </submittedName>
</protein>
<keyword evidence="4 8" id="KW-0223">Dioxygenase</keyword>
<evidence type="ECO:0000256" key="6">
    <source>
        <dbReference type="ARBA" id="ARBA00023004"/>
    </source>
</evidence>
<name>A0A0P9NB19_PSESX</name>
<keyword evidence="3" id="KW-0479">Metal-binding</keyword>
<keyword evidence="5" id="KW-0560">Oxidoreductase</keyword>
<dbReference type="InterPro" id="IPR003819">
    <property type="entry name" value="TauD/TfdA-like"/>
</dbReference>
<organism evidence="8 9">
    <name type="scientific">Pseudomonas syringae pv. cerasicola</name>
    <dbReference type="NCBI Taxonomy" id="264451"/>
    <lineage>
        <taxon>Bacteria</taxon>
        <taxon>Pseudomonadati</taxon>
        <taxon>Pseudomonadota</taxon>
        <taxon>Gammaproteobacteria</taxon>
        <taxon>Pseudomonadales</taxon>
        <taxon>Pseudomonadaceae</taxon>
        <taxon>Pseudomonas</taxon>
        <taxon>Pseudomonas syringae</taxon>
    </lineage>
</organism>
<proteinExistence type="inferred from homology"/>
<evidence type="ECO:0000256" key="3">
    <source>
        <dbReference type="ARBA" id="ARBA00022723"/>
    </source>
</evidence>
<evidence type="ECO:0000256" key="4">
    <source>
        <dbReference type="ARBA" id="ARBA00022964"/>
    </source>
</evidence>
<dbReference type="PANTHER" id="PTHR43779">
    <property type="entry name" value="DIOXYGENASE RV0097-RELATED"/>
    <property type="match status" value="1"/>
</dbReference>